<dbReference type="EMBL" id="CP002083">
    <property type="protein sequence ID" value="ADJ22771.1"/>
    <property type="molecule type" value="Genomic_DNA"/>
</dbReference>
<feature type="compositionally biased region" description="Low complexity" evidence="1">
    <location>
        <begin position="70"/>
        <end position="82"/>
    </location>
</feature>
<dbReference type="STRING" id="582899.Hden_0957"/>
<dbReference type="AlphaFoldDB" id="D8JUV5"/>
<dbReference type="RefSeq" id="WP_013214986.1">
    <property type="nucleotide sequence ID" value="NC_014313.1"/>
</dbReference>
<keyword evidence="5" id="KW-1185">Reference proteome</keyword>
<organism evidence="4 5">
    <name type="scientific">Hyphomicrobium denitrificans (strain ATCC 51888 / DSM 1869 / NCIMB 11706 / TK 0415)</name>
    <dbReference type="NCBI Taxonomy" id="582899"/>
    <lineage>
        <taxon>Bacteria</taxon>
        <taxon>Pseudomonadati</taxon>
        <taxon>Pseudomonadota</taxon>
        <taxon>Alphaproteobacteria</taxon>
        <taxon>Hyphomicrobiales</taxon>
        <taxon>Hyphomicrobiaceae</taxon>
        <taxon>Hyphomicrobium</taxon>
    </lineage>
</organism>
<proteinExistence type="predicted"/>
<feature type="region of interest" description="Disordered" evidence="1">
    <location>
        <begin position="30"/>
        <end position="84"/>
    </location>
</feature>
<name>D8JUV5_HYPDA</name>
<evidence type="ECO:0000256" key="1">
    <source>
        <dbReference type="SAM" id="MobiDB-lite"/>
    </source>
</evidence>
<evidence type="ECO:0000313" key="5">
    <source>
        <dbReference type="Proteomes" id="UP000002033"/>
    </source>
</evidence>
<sequence>MTNFGRTAIALTAAAVISLLIIDAVAAKSKKPHSQPAAPTENAQPATDDKQGQAKDANGQAQKPASSEKAAGAGANATPPNTWSDAEIADAKTHCAEVLQRIHAVYAAREPIRDGACGAPAPIELISIGQNPEVTFSPPPVVRCDLAETLVNWLENDLQPLAKKHFGAPIIRIETMSGYSCRNAFGRKTTKLSEHGLANALDIGAFVTASAKSVSVLDDWGTTQRELVEIAEKKAAAERQAAELAAAQKAEQTNLASEQGAGASAVPSAATASGLGAPAAGLARSTIVDGVPKVTVTLPGASKSATRTAARTEEPPARLGGPAPGSAKAGAGKSRRKDVAALSQTTGRGPLSDDQAFLHEAHVAACRLFGTTLGPEANRDHVNHFHVDMAQRKFAKICD</sequence>
<dbReference type="Pfam" id="PF06904">
    <property type="entry name" value="Extensin-like_C"/>
    <property type="match status" value="2"/>
</dbReference>
<dbReference type="eggNOG" id="COG3921">
    <property type="taxonomic scope" value="Bacteria"/>
</dbReference>
<dbReference type="InterPro" id="IPR009683">
    <property type="entry name" value="Extensin-like_C"/>
</dbReference>
<dbReference type="HOGENOM" id="CLU_727196_0_0_5"/>
<gene>
    <name evidence="4" type="ordered locus">Hden_0957</name>
</gene>
<accession>D8JUV5</accession>
<feature type="domain" description="Extensin-like C-terminal" evidence="3">
    <location>
        <begin position="94"/>
        <end position="235"/>
    </location>
</feature>
<reference evidence="5" key="1">
    <citation type="journal article" date="2011" name="J. Bacteriol.">
        <title>Genome sequences of eight morphologically diverse alphaproteobacteria.</title>
        <authorList>
            <consortium name="US DOE Joint Genome Institute"/>
            <person name="Brown P.J."/>
            <person name="Kysela D.T."/>
            <person name="Buechlein A."/>
            <person name="Hemmerich C."/>
            <person name="Brun Y.V."/>
        </authorList>
    </citation>
    <scope>NUCLEOTIDE SEQUENCE [LARGE SCALE GENOMIC DNA]</scope>
    <source>
        <strain evidence="5">ATCC 51888 / DSM 1869 / NCIB 11706 / TK 0415</strain>
    </source>
</reference>
<evidence type="ECO:0000313" key="4">
    <source>
        <dbReference type="EMBL" id="ADJ22771.1"/>
    </source>
</evidence>
<feature type="region of interest" description="Disordered" evidence="1">
    <location>
        <begin position="299"/>
        <end position="353"/>
    </location>
</feature>
<dbReference type="OrthoDB" id="9809788at2"/>
<keyword evidence="2" id="KW-0732">Signal</keyword>
<feature type="signal peptide" evidence="2">
    <location>
        <begin position="1"/>
        <end position="26"/>
    </location>
</feature>
<feature type="domain" description="Extensin-like C-terminal" evidence="3">
    <location>
        <begin position="352"/>
        <end position="398"/>
    </location>
</feature>
<feature type="compositionally biased region" description="Low complexity" evidence="1">
    <location>
        <begin position="317"/>
        <end position="332"/>
    </location>
</feature>
<protein>
    <submittedName>
        <fullName evidence="4">Extensin family protein</fullName>
    </submittedName>
</protein>
<feature type="chain" id="PRO_5003116307" evidence="2">
    <location>
        <begin position="27"/>
        <end position="399"/>
    </location>
</feature>
<evidence type="ECO:0000259" key="3">
    <source>
        <dbReference type="Pfam" id="PF06904"/>
    </source>
</evidence>
<dbReference type="KEGG" id="hdn:Hden_0957"/>
<evidence type="ECO:0000256" key="2">
    <source>
        <dbReference type="SAM" id="SignalP"/>
    </source>
</evidence>
<dbReference type="Proteomes" id="UP000002033">
    <property type="component" value="Chromosome"/>
</dbReference>